<dbReference type="SUPFAM" id="SSF81321">
    <property type="entry name" value="Family A G protein-coupled receptor-like"/>
    <property type="match status" value="1"/>
</dbReference>
<dbReference type="PRINTS" id="PR00237">
    <property type="entry name" value="GPCRRHODOPSN"/>
</dbReference>
<feature type="transmembrane region" description="Helical" evidence="8">
    <location>
        <begin position="99"/>
        <end position="122"/>
    </location>
</feature>
<keyword evidence="6" id="KW-0675">Receptor</keyword>
<dbReference type="Gene3D" id="1.20.1070.10">
    <property type="entry name" value="Rhodopsin 7-helix transmembrane proteins"/>
    <property type="match status" value="1"/>
</dbReference>
<dbReference type="InterPro" id="IPR000276">
    <property type="entry name" value="GPCR_Rhodpsn"/>
</dbReference>
<dbReference type="InterPro" id="IPR017452">
    <property type="entry name" value="GPCR_Rhodpsn_7TM"/>
</dbReference>
<evidence type="ECO:0000256" key="5">
    <source>
        <dbReference type="ARBA" id="ARBA00023136"/>
    </source>
</evidence>
<organism evidence="10">
    <name type="scientific">Hydra vulgaris</name>
    <name type="common">Hydra</name>
    <name type="synonym">Hydra attenuata</name>
    <dbReference type="NCBI Taxonomy" id="6087"/>
    <lineage>
        <taxon>Eukaryota</taxon>
        <taxon>Metazoa</taxon>
        <taxon>Cnidaria</taxon>
        <taxon>Hydrozoa</taxon>
        <taxon>Hydroidolina</taxon>
        <taxon>Anthoathecata</taxon>
        <taxon>Aplanulata</taxon>
        <taxon>Hydridae</taxon>
        <taxon>Hydra</taxon>
    </lineage>
</organism>
<feature type="transmembrane region" description="Helical" evidence="8">
    <location>
        <begin position="190"/>
        <end position="211"/>
    </location>
</feature>
<dbReference type="InterPro" id="IPR050125">
    <property type="entry name" value="GPCR_opsins"/>
</dbReference>
<keyword evidence="2 8" id="KW-0812">Transmembrane</keyword>
<dbReference type="PROSITE" id="PS50262">
    <property type="entry name" value="G_PROTEIN_RECEP_F1_2"/>
    <property type="match status" value="1"/>
</dbReference>
<sequence length="234" mass="26984">MENATKWCQISAFFVAFPSFTSIALLTAISFIKAYLINEHFLIGDMIYRKVVKVTILCCWIYGLFWSTFPLIGVSSYTLESTKARCSIKWYTNTNTEKLYLILLLVFCYTIPVSIVLASTMISARFVRSSFKISSSSLGMGESFVKIFKLREAKVKFSLTLMCLSFIMFWTPYAIIGLLSGFARVKHPKWLLETAALFAKLSAMVNPLLYWQKEDFKKKVRKAFLVFRTYVFYS</sequence>
<keyword evidence="7" id="KW-0807">Transducer</keyword>
<feature type="domain" description="G-protein coupled receptors family 1 profile" evidence="9">
    <location>
        <begin position="1"/>
        <end position="210"/>
    </location>
</feature>
<evidence type="ECO:0000256" key="6">
    <source>
        <dbReference type="ARBA" id="ARBA00023170"/>
    </source>
</evidence>
<evidence type="ECO:0000256" key="4">
    <source>
        <dbReference type="ARBA" id="ARBA00023040"/>
    </source>
</evidence>
<comment type="subcellular location">
    <subcellularLocation>
        <location evidence="1">Membrane</location>
        <topology evidence="1">Multi-pass membrane protein</topology>
    </subcellularLocation>
</comment>
<dbReference type="Pfam" id="PF00001">
    <property type="entry name" value="7tm_1"/>
    <property type="match status" value="1"/>
</dbReference>
<feature type="transmembrane region" description="Helical" evidence="8">
    <location>
        <begin position="57"/>
        <end position="79"/>
    </location>
</feature>
<feature type="transmembrane region" description="Helical" evidence="8">
    <location>
        <begin position="157"/>
        <end position="178"/>
    </location>
</feature>
<keyword evidence="3 8" id="KW-1133">Transmembrane helix</keyword>
<gene>
    <name evidence="10" type="primary">OpD38</name>
</gene>
<dbReference type="GO" id="GO:0016020">
    <property type="term" value="C:membrane"/>
    <property type="evidence" value="ECO:0007669"/>
    <property type="project" value="UniProtKB-SubCell"/>
</dbReference>
<name>A0A857GWX0_HYDVU</name>
<evidence type="ECO:0000259" key="9">
    <source>
        <dbReference type="PROSITE" id="PS50262"/>
    </source>
</evidence>
<evidence type="ECO:0000256" key="2">
    <source>
        <dbReference type="ARBA" id="ARBA00022692"/>
    </source>
</evidence>
<proteinExistence type="evidence at transcript level"/>
<feature type="transmembrane region" description="Helical" evidence="8">
    <location>
        <begin position="12"/>
        <end position="36"/>
    </location>
</feature>
<evidence type="ECO:0000313" key="10">
    <source>
        <dbReference type="EMBL" id="QHF16612.1"/>
    </source>
</evidence>
<keyword evidence="5 8" id="KW-0472">Membrane</keyword>
<evidence type="ECO:0000256" key="8">
    <source>
        <dbReference type="SAM" id="Phobius"/>
    </source>
</evidence>
<evidence type="ECO:0000256" key="7">
    <source>
        <dbReference type="ARBA" id="ARBA00023224"/>
    </source>
</evidence>
<protein>
    <submittedName>
        <fullName evidence="10">Opsin</fullName>
    </submittedName>
</protein>
<evidence type="ECO:0000256" key="3">
    <source>
        <dbReference type="ARBA" id="ARBA00022989"/>
    </source>
</evidence>
<dbReference type="EMBL" id="MN822292">
    <property type="protein sequence ID" value="QHF16612.1"/>
    <property type="molecule type" value="mRNA"/>
</dbReference>
<dbReference type="AlphaFoldDB" id="A0A857GWX0"/>
<accession>A0A857GWX0</accession>
<keyword evidence="4" id="KW-0297">G-protein coupled receptor</keyword>
<dbReference type="PANTHER" id="PTHR24240">
    <property type="entry name" value="OPSIN"/>
    <property type="match status" value="1"/>
</dbReference>
<reference evidence="10" key="1">
    <citation type="journal article" date="2019" name="BMC Genomics">
        <title>Molecular evolution and expression of opsin genes in Hydra vulgaris.</title>
        <authorList>
            <person name="Macias-Munoz A."/>
            <person name="Murad R."/>
            <person name="Mortazavi A."/>
        </authorList>
    </citation>
    <scope>NUCLEOTIDE SEQUENCE</scope>
</reference>
<dbReference type="OrthoDB" id="2101615at2759"/>
<evidence type="ECO:0000256" key="1">
    <source>
        <dbReference type="ARBA" id="ARBA00004141"/>
    </source>
</evidence>
<dbReference type="GO" id="GO:0004930">
    <property type="term" value="F:G protein-coupled receptor activity"/>
    <property type="evidence" value="ECO:0007669"/>
    <property type="project" value="UniProtKB-KW"/>
</dbReference>